<sequence length="79" mass="9036">MRCVYSFLTTSPNAVVAPIHPKAMPVILTTDEERDAWVRPPWNEAKVLRRPLPDDALKIVMRGPDKEDRPSQADRRTNV</sequence>
<keyword evidence="3" id="KW-1185">Reference proteome</keyword>
<dbReference type="Proteomes" id="UP001549291">
    <property type="component" value="Unassembled WGS sequence"/>
</dbReference>
<proteinExistence type="predicted"/>
<reference evidence="2 3" key="1">
    <citation type="submission" date="2024-06" db="EMBL/GenBank/DDBJ databases">
        <title>Genomic Encyclopedia of Type Strains, Phase V (KMG-V): Genome sequencing to study the core and pangenomes of soil and plant-associated prokaryotes.</title>
        <authorList>
            <person name="Whitman W."/>
        </authorList>
    </citation>
    <scope>NUCLEOTIDE SEQUENCE [LARGE SCALE GENOMIC DNA]</scope>
    <source>
        <strain evidence="2 3">USDA 160</strain>
    </source>
</reference>
<evidence type="ECO:0000313" key="2">
    <source>
        <dbReference type="EMBL" id="MET4716222.1"/>
    </source>
</evidence>
<accession>A0ABV2RH08</accession>
<dbReference type="InterPro" id="IPR036590">
    <property type="entry name" value="SRAP-like"/>
</dbReference>
<comment type="caution">
    <text evidence="2">The sequence shown here is derived from an EMBL/GenBank/DDBJ whole genome shotgun (WGS) entry which is preliminary data.</text>
</comment>
<organism evidence="2 3">
    <name type="scientific">Bradyrhizobium japonicum</name>
    <dbReference type="NCBI Taxonomy" id="375"/>
    <lineage>
        <taxon>Bacteria</taxon>
        <taxon>Pseudomonadati</taxon>
        <taxon>Pseudomonadota</taxon>
        <taxon>Alphaproteobacteria</taxon>
        <taxon>Hyphomicrobiales</taxon>
        <taxon>Nitrobacteraceae</taxon>
        <taxon>Bradyrhizobium</taxon>
    </lineage>
</organism>
<evidence type="ECO:0000313" key="3">
    <source>
        <dbReference type="Proteomes" id="UP001549291"/>
    </source>
</evidence>
<dbReference type="SUPFAM" id="SSF143081">
    <property type="entry name" value="BB1717-like"/>
    <property type="match status" value="1"/>
</dbReference>
<gene>
    <name evidence="2" type="ORF">ABIF63_000325</name>
</gene>
<dbReference type="Gene3D" id="3.90.1680.10">
    <property type="entry name" value="SOS response associated peptidase-like"/>
    <property type="match status" value="1"/>
</dbReference>
<dbReference type="EMBL" id="JBEPTQ010000001">
    <property type="protein sequence ID" value="MET4716222.1"/>
    <property type="molecule type" value="Genomic_DNA"/>
</dbReference>
<feature type="region of interest" description="Disordered" evidence="1">
    <location>
        <begin position="58"/>
        <end position="79"/>
    </location>
</feature>
<name>A0ABV2RH08_BRAJP</name>
<evidence type="ECO:0000256" key="1">
    <source>
        <dbReference type="SAM" id="MobiDB-lite"/>
    </source>
</evidence>
<protein>
    <submittedName>
        <fullName evidence="2">SOS response-associated peptidase YedK</fullName>
    </submittedName>
</protein>